<evidence type="ECO:0000313" key="2">
    <source>
        <dbReference type="Proteomes" id="UP000275749"/>
    </source>
</evidence>
<dbReference type="AlphaFoldDB" id="A0A3N1ZVJ0"/>
<evidence type="ECO:0008006" key="3">
    <source>
        <dbReference type="Google" id="ProtNLM"/>
    </source>
</evidence>
<evidence type="ECO:0000313" key="1">
    <source>
        <dbReference type="EMBL" id="ROR54870.1"/>
    </source>
</evidence>
<accession>A0A3N1ZVJ0</accession>
<name>A0A3N1ZVJ0_9ACTN</name>
<gene>
    <name evidence="1" type="ORF">EDD41_2104</name>
</gene>
<proteinExistence type="predicted"/>
<comment type="caution">
    <text evidence="1">The sequence shown here is derived from an EMBL/GenBank/DDBJ whole genome shotgun (WGS) entry which is preliminary data.</text>
</comment>
<protein>
    <recommendedName>
        <fullName evidence="3">Heme peroxidase</fullName>
    </recommendedName>
</protein>
<organism evidence="1 2">
    <name type="scientific">Luteococcus japonicus</name>
    <dbReference type="NCBI Taxonomy" id="33984"/>
    <lineage>
        <taxon>Bacteria</taxon>
        <taxon>Bacillati</taxon>
        <taxon>Actinomycetota</taxon>
        <taxon>Actinomycetes</taxon>
        <taxon>Propionibacteriales</taxon>
        <taxon>Propionibacteriaceae</taxon>
        <taxon>Luteococcus</taxon>
    </lineage>
</organism>
<dbReference type="Proteomes" id="UP000275749">
    <property type="component" value="Unassembled WGS sequence"/>
</dbReference>
<sequence length="243" mass="26565">MADVARRPKASRAGWLIPMAGKDIWIDRLRDDLGEPSTWRKPVEFPDSLALCALNSAYSLRGHSTAAIKVLDRYRALRPSADTDTGPELVAAMDASGGPVAFADVLGNHSKLPGTRRLRTEAIHEALTALAALPIPVVQAAQLRDEKLAEVARPAWLAAKGLGPLSWSYLLMNAGRGDQGKPDVKVRRYLTRLLNRSKVVEVDEAHELLATAAERLGADVRTVDRQVWAVETRRGSRRPARTS</sequence>
<dbReference type="EMBL" id="RKHG01000001">
    <property type="protein sequence ID" value="ROR54870.1"/>
    <property type="molecule type" value="Genomic_DNA"/>
</dbReference>
<reference evidence="1 2" key="1">
    <citation type="submission" date="2018-11" db="EMBL/GenBank/DDBJ databases">
        <title>Sequencing the genomes of 1000 actinobacteria strains.</title>
        <authorList>
            <person name="Klenk H.-P."/>
        </authorList>
    </citation>
    <scope>NUCLEOTIDE SEQUENCE [LARGE SCALE GENOMIC DNA]</scope>
    <source>
        <strain evidence="1 2">DSM 10546</strain>
    </source>
</reference>